<evidence type="ECO:0000313" key="31">
    <source>
        <dbReference type="RefSeq" id="XP_010836108.1"/>
    </source>
</evidence>
<dbReference type="GO" id="GO:0045121">
    <property type="term" value="C:membrane raft"/>
    <property type="evidence" value="ECO:0007669"/>
    <property type="project" value="UniProtKB-SubCell"/>
</dbReference>
<keyword evidence="15" id="KW-0851">Voltage-gated channel</keyword>
<evidence type="ECO:0000256" key="5">
    <source>
        <dbReference type="ARBA" id="ARBA00004651"/>
    </source>
</evidence>
<evidence type="ECO:0000256" key="7">
    <source>
        <dbReference type="ARBA" id="ARBA00019342"/>
    </source>
</evidence>
<keyword evidence="9" id="KW-1003">Cell membrane</keyword>
<feature type="domain" description="Ion transport" evidence="28">
    <location>
        <begin position="77"/>
        <end position="297"/>
    </location>
</feature>
<dbReference type="Proteomes" id="UP000515208">
    <property type="component" value="Unplaced"/>
</dbReference>
<comment type="subcellular location">
    <subcellularLocation>
        <location evidence="2">Basolateral cell membrane</location>
    </subcellularLocation>
    <subcellularLocation>
        <location evidence="5">Cell membrane</location>
        <topology evidence="5">Multi-pass membrane protein</topology>
    </subcellularLocation>
    <subcellularLocation>
        <location evidence="1">Cytoplasmic vesicle membrane</location>
    </subcellularLocation>
    <subcellularLocation>
        <location evidence="3">Endoplasmic reticulum</location>
    </subcellularLocation>
    <subcellularLocation>
        <location evidence="4">Membrane raft</location>
    </subcellularLocation>
</comment>
<sequence length="795" mass="87373">MCIAEVVPTATEAGPGESSGLFTHVPAAGLEVGDLGNRGQQDPQTWVRARPFPTEGLTAALGTVARGTGRVARGFGHFLIVLVCLIFSVLSTIEQYVALATGTLFWMEIVLVVFFGTEYVVRLWSAGCRSKYVGIWGRLRFARKPISIIDLIVGPVLRRKGEGSVDGGIRFLQILRMLHVDRQGGTWRLLGSVVFIHRQELITTLYIGFLGLIFSSYFVYLAEKDAVNESGQVEFGSYADALWWGVVTVTTIGYGDKVPQTWVGKTIASCFSVFAISFFALPAGILGSGFALKVQQKQRQKHFNRQIPAAASLIQTAWRCYAAENPDSSTWKIYVRKPSRNHALLSPSPKPKKSAMVKKKKFKLDKDNGVSPGEKALVVPHITCDPVAEDRRPEPFSVDGYDSTVKKSPTLLEVSTAHFMRTNSFAEDLDLDGEALLTPITHVSQLREHHRATIKVIRRMQYFVAKKKFQGAWVRSLVRELNLTCYNEDRRSACWQAQLKGDVCSFQIRTTDALGRRAPTVAREGARASQPFKFALNSRVHRRAGKEELINSKMSLRGPKSLPGHGSRVSVSCRLPAEVHTLHKALDTARTLGSATATVTAIEFSWHEPLRALQPSLSSHLTLPSLPLSARGLSIPIVQKQHLSPGHVTTSLPPSATLHLSWSWQHSQGHLNLMVRIKELQRRLDQSIGKPSLFISVSEKTKDRGSNSIGARLNRVEDKVTQLDQRLVLITDMLHQLLALQNGGPPVGRPPSTAGAQAVQPSSGGSINPELFLPSNALPTYEQLTVPHGGPDEGS</sequence>
<dbReference type="PANTHER" id="PTHR47735">
    <property type="entry name" value="POTASSIUM VOLTAGE-GATED CHANNEL SUBFAMILY KQT MEMBER 4"/>
    <property type="match status" value="1"/>
</dbReference>
<evidence type="ECO:0000256" key="23">
    <source>
        <dbReference type="ARBA" id="ARBA00030121"/>
    </source>
</evidence>
<dbReference type="GO" id="GO:0030659">
    <property type="term" value="C:cytoplasmic vesicle membrane"/>
    <property type="evidence" value="ECO:0007669"/>
    <property type="project" value="UniProtKB-SubCell"/>
</dbReference>
<keyword evidence="10" id="KW-0633">Potassium transport</keyword>
<evidence type="ECO:0000256" key="2">
    <source>
        <dbReference type="ARBA" id="ARBA00004187"/>
    </source>
</evidence>
<comment type="similarity">
    <text evidence="6">Belongs to the potassium channel family. KQT (TC 1.A.1.15) subfamily. Kv7.1/KCNQ1 sub-subfamily.</text>
</comment>
<keyword evidence="12" id="KW-0256">Endoplasmic reticulum</keyword>
<evidence type="ECO:0000256" key="25">
    <source>
        <dbReference type="ARBA" id="ARBA00034430"/>
    </source>
</evidence>
<evidence type="ECO:0000256" key="11">
    <source>
        <dbReference type="ARBA" id="ARBA00022692"/>
    </source>
</evidence>
<evidence type="ECO:0000259" key="29">
    <source>
        <dbReference type="Pfam" id="PF03520"/>
    </source>
</evidence>
<comment type="catalytic activity">
    <reaction evidence="25">
        <text>K(+)(in) = K(+)(out)</text>
        <dbReference type="Rhea" id="RHEA:29463"/>
        <dbReference type="ChEBI" id="CHEBI:29103"/>
    </reaction>
</comment>
<feature type="domain" description="Potassium channel voltage dependent KCNQ C-terminal" evidence="29">
    <location>
        <begin position="665"/>
        <end position="738"/>
    </location>
</feature>
<feature type="transmembrane region" description="Helical" evidence="27">
    <location>
        <begin position="266"/>
        <end position="292"/>
    </location>
</feature>
<dbReference type="FunFam" id="1.10.287.70:FF:000113">
    <property type="entry name" value="Potassium voltage-gated channel subfamily KQT member 1"/>
    <property type="match status" value="1"/>
</dbReference>
<dbReference type="GeneID" id="104987042"/>
<evidence type="ECO:0000256" key="26">
    <source>
        <dbReference type="SAM" id="MobiDB-lite"/>
    </source>
</evidence>
<evidence type="ECO:0000256" key="14">
    <source>
        <dbReference type="ARBA" id="ARBA00022860"/>
    </source>
</evidence>
<evidence type="ECO:0000256" key="4">
    <source>
        <dbReference type="ARBA" id="ARBA00004285"/>
    </source>
</evidence>
<keyword evidence="8" id="KW-0813">Transport</keyword>
<keyword evidence="16" id="KW-0630">Potassium</keyword>
<evidence type="ECO:0000259" key="28">
    <source>
        <dbReference type="Pfam" id="PF00520"/>
    </source>
</evidence>
<dbReference type="InterPro" id="IPR005827">
    <property type="entry name" value="K_chnl_volt-dep_KCQN1"/>
</dbReference>
<keyword evidence="21" id="KW-0968">Cytoplasmic vesicle</keyword>
<dbReference type="GO" id="GO:0008076">
    <property type="term" value="C:voltage-gated potassium channel complex"/>
    <property type="evidence" value="ECO:0007669"/>
    <property type="project" value="InterPro"/>
</dbReference>
<keyword evidence="30" id="KW-1185">Reference proteome</keyword>
<dbReference type="Pfam" id="PF03520">
    <property type="entry name" value="KCNQ_channel"/>
    <property type="match status" value="1"/>
</dbReference>
<dbReference type="KEGG" id="bbis:104987042"/>
<keyword evidence="20" id="KW-0407">Ion channel</keyword>
<evidence type="ECO:0000256" key="18">
    <source>
        <dbReference type="ARBA" id="ARBA00023065"/>
    </source>
</evidence>
<dbReference type="InterPro" id="IPR013821">
    <property type="entry name" value="K_chnl_volt-dep_KCNQ_C"/>
</dbReference>
<dbReference type="SUPFAM" id="SSF81324">
    <property type="entry name" value="Voltage-gated potassium channels"/>
    <property type="match status" value="1"/>
</dbReference>
<evidence type="ECO:0000256" key="1">
    <source>
        <dbReference type="ARBA" id="ARBA00004156"/>
    </source>
</evidence>
<keyword evidence="14" id="KW-0112">Calmodulin-binding</keyword>
<dbReference type="Gene3D" id="6.10.140.1910">
    <property type="match status" value="1"/>
</dbReference>
<dbReference type="PRINTS" id="PR01460">
    <property type="entry name" value="KCNQ1CHANNEL"/>
</dbReference>
<dbReference type="GO" id="GO:0005783">
    <property type="term" value="C:endoplasmic reticulum"/>
    <property type="evidence" value="ECO:0007669"/>
    <property type="project" value="UniProtKB-SubCell"/>
</dbReference>
<dbReference type="AlphaFoldDB" id="A0A6P3GXN9"/>
<dbReference type="GO" id="GO:0016323">
    <property type="term" value="C:basolateral plasma membrane"/>
    <property type="evidence" value="ECO:0007669"/>
    <property type="project" value="UniProtKB-SubCell"/>
</dbReference>
<evidence type="ECO:0000313" key="30">
    <source>
        <dbReference type="Proteomes" id="UP000515208"/>
    </source>
</evidence>
<dbReference type="GO" id="GO:0005249">
    <property type="term" value="F:voltage-gated potassium channel activity"/>
    <property type="evidence" value="ECO:0007669"/>
    <property type="project" value="InterPro"/>
</dbReference>
<feature type="transmembrane region" description="Helical" evidence="27">
    <location>
        <begin position="75"/>
        <end position="93"/>
    </location>
</feature>
<reference evidence="31" key="1">
    <citation type="submission" date="2025-08" db="UniProtKB">
        <authorList>
            <consortium name="RefSeq"/>
        </authorList>
    </citation>
    <scope>IDENTIFICATION</scope>
    <source>
        <tissue evidence="31">Blood</tissue>
    </source>
</reference>
<evidence type="ECO:0000256" key="20">
    <source>
        <dbReference type="ARBA" id="ARBA00023303"/>
    </source>
</evidence>
<feature type="transmembrane region" description="Helical" evidence="27">
    <location>
        <begin position="201"/>
        <end position="220"/>
    </location>
</feature>
<dbReference type="InterPro" id="IPR003937">
    <property type="entry name" value="K_chnl_volt-dep_KCNQ"/>
</dbReference>
<dbReference type="OrthoDB" id="8879391at2759"/>
<keyword evidence="17 27" id="KW-1133">Transmembrane helix</keyword>
<keyword evidence="13" id="KW-0631">Potassium channel</keyword>
<dbReference type="GO" id="GO:0005516">
    <property type="term" value="F:calmodulin binding"/>
    <property type="evidence" value="ECO:0007669"/>
    <property type="project" value="UniProtKB-KW"/>
</dbReference>
<name>A0A6P3GXN9_BISBB</name>
<dbReference type="Pfam" id="PF00520">
    <property type="entry name" value="Ion_trans"/>
    <property type="match status" value="1"/>
</dbReference>
<accession>A0A6P3GXN9</accession>
<feature type="transmembrane region" description="Helical" evidence="27">
    <location>
        <begin position="99"/>
        <end position="121"/>
    </location>
</feature>
<keyword evidence="11 27" id="KW-0812">Transmembrane</keyword>
<evidence type="ECO:0000256" key="15">
    <source>
        <dbReference type="ARBA" id="ARBA00022882"/>
    </source>
</evidence>
<dbReference type="CTD" id="3784"/>
<proteinExistence type="inferred from homology"/>
<dbReference type="RefSeq" id="XP_010836108.1">
    <property type="nucleotide sequence ID" value="XM_010837806.1"/>
</dbReference>
<evidence type="ECO:0000256" key="3">
    <source>
        <dbReference type="ARBA" id="ARBA00004240"/>
    </source>
</evidence>
<evidence type="ECO:0000256" key="9">
    <source>
        <dbReference type="ARBA" id="ARBA00022475"/>
    </source>
</evidence>
<gene>
    <name evidence="31" type="primary">KCNQ1</name>
</gene>
<evidence type="ECO:0000256" key="22">
    <source>
        <dbReference type="ARBA" id="ARBA00029687"/>
    </source>
</evidence>
<keyword evidence="19 27" id="KW-0472">Membrane</keyword>
<evidence type="ECO:0000256" key="19">
    <source>
        <dbReference type="ARBA" id="ARBA00023136"/>
    </source>
</evidence>
<organism evidence="30 31">
    <name type="scientific">Bison bison bison</name>
    <name type="common">North American plains bison</name>
    <dbReference type="NCBI Taxonomy" id="43346"/>
    <lineage>
        <taxon>Eukaryota</taxon>
        <taxon>Metazoa</taxon>
        <taxon>Chordata</taxon>
        <taxon>Craniata</taxon>
        <taxon>Vertebrata</taxon>
        <taxon>Euteleostomi</taxon>
        <taxon>Mammalia</taxon>
        <taxon>Eutheria</taxon>
        <taxon>Laurasiatheria</taxon>
        <taxon>Artiodactyla</taxon>
        <taxon>Ruminantia</taxon>
        <taxon>Pecora</taxon>
        <taxon>Bovidae</taxon>
        <taxon>Bovinae</taxon>
        <taxon>Bison</taxon>
    </lineage>
</organism>
<evidence type="ECO:0000256" key="6">
    <source>
        <dbReference type="ARBA" id="ARBA00009499"/>
    </source>
</evidence>
<feature type="region of interest" description="Disordered" evidence="26">
    <location>
        <begin position="742"/>
        <end position="772"/>
    </location>
</feature>
<dbReference type="PRINTS" id="PR01459">
    <property type="entry name" value="KCNQCHANNEL"/>
</dbReference>
<protein>
    <recommendedName>
        <fullName evidence="7">Potassium voltage-gated channel subfamily KQT member 1</fullName>
    </recommendedName>
    <alternativeName>
        <fullName evidence="24">IKs producing slow voltage-gated potassium channel subunit alpha KvLQT1</fullName>
    </alternativeName>
    <alternativeName>
        <fullName evidence="22">KQT-like 1</fullName>
    </alternativeName>
    <alternativeName>
        <fullName evidence="23">Voltage-gated potassium channel subunit Kv7.1</fullName>
    </alternativeName>
</protein>
<dbReference type="InterPro" id="IPR005821">
    <property type="entry name" value="Ion_trans_dom"/>
</dbReference>
<evidence type="ECO:0000256" key="21">
    <source>
        <dbReference type="ARBA" id="ARBA00023329"/>
    </source>
</evidence>
<evidence type="ECO:0000256" key="17">
    <source>
        <dbReference type="ARBA" id="ARBA00022989"/>
    </source>
</evidence>
<evidence type="ECO:0000256" key="10">
    <source>
        <dbReference type="ARBA" id="ARBA00022538"/>
    </source>
</evidence>
<dbReference type="Gene3D" id="1.10.287.70">
    <property type="match status" value="1"/>
</dbReference>
<dbReference type="PRINTS" id="PR00169">
    <property type="entry name" value="KCHANNEL"/>
</dbReference>
<evidence type="ECO:0000256" key="24">
    <source>
        <dbReference type="ARBA" id="ARBA00032659"/>
    </source>
</evidence>
<evidence type="ECO:0000256" key="27">
    <source>
        <dbReference type="SAM" id="Phobius"/>
    </source>
</evidence>
<evidence type="ECO:0000256" key="13">
    <source>
        <dbReference type="ARBA" id="ARBA00022826"/>
    </source>
</evidence>
<evidence type="ECO:0000256" key="8">
    <source>
        <dbReference type="ARBA" id="ARBA00022448"/>
    </source>
</evidence>
<evidence type="ECO:0000256" key="16">
    <source>
        <dbReference type="ARBA" id="ARBA00022958"/>
    </source>
</evidence>
<dbReference type="PANTHER" id="PTHR47735:SF14">
    <property type="entry name" value="POTASSIUM VOLTAGE-GATED CHANNEL SUBFAMILY KQT MEMBER 1"/>
    <property type="match status" value="1"/>
</dbReference>
<evidence type="ECO:0000256" key="12">
    <source>
        <dbReference type="ARBA" id="ARBA00022824"/>
    </source>
</evidence>
<keyword evidence="18" id="KW-0406">Ion transport</keyword>